<dbReference type="GO" id="GO:0000139">
    <property type="term" value="C:Golgi membrane"/>
    <property type="evidence" value="ECO:0007669"/>
    <property type="project" value="UniProtKB-SubCell"/>
</dbReference>
<dbReference type="Pfam" id="PF13632">
    <property type="entry name" value="Glyco_trans_2_3"/>
    <property type="match status" value="1"/>
</dbReference>
<dbReference type="PANTHER" id="PTHR32044:SF80">
    <property type="entry name" value="XYLOGLUCAN GLYCOSYLTRANSFERASE 2-RELATED"/>
    <property type="match status" value="1"/>
</dbReference>
<sequence length="396" mass="43542">MTVAIWVVTGILGGLFALCQLRFVVLMIASRRPPPGPVGQIDPPLVTVQIATYREAATISSLLEAIARLDWPRDRLMVQVLDDSPPDDAAGINAIVADHAGRNLPVSCHRRGTREGFKAGALNYGLDIAAPADYIAYFDADCRPDPQFLRNVMPRFADPRVAAVQARWRYPNARISALTALQAAAFEYLFAYDYPVRANLGLPAYYLGSAAVWRRSVPITLGGWRFKPFTAEDVDMGLRTGIAGWKVAYEPEVLADDDAVEDILAFRAQQRRWAQAVLQAGLTVVRSLPCSLRRPWATLMDWTSFAPHALIPLTPLLATCLAFWVVLKAPPAPALFWTFSAMMVISPATLALALAQRTLHPHDWLARIGLLLRAGPYAAATMSSFLFGFGDFLRPD</sequence>
<dbReference type="GO" id="GO:0016757">
    <property type="term" value="F:glycosyltransferase activity"/>
    <property type="evidence" value="ECO:0007669"/>
    <property type="project" value="TreeGrafter"/>
</dbReference>
<dbReference type="EMBL" id="CABR01000155">
    <property type="protein sequence ID" value="CBI11649.1"/>
    <property type="molecule type" value="Genomic_DNA"/>
</dbReference>
<evidence type="ECO:0000256" key="2">
    <source>
        <dbReference type="ARBA" id="ARBA00022679"/>
    </source>
</evidence>
<accession>E6QWM6</accession>
<keyword evidence="3 6" id="KW-0812">Transmembrane</keyword>
<dbReference type="InterPro" id="IPR029044">
    <property type="entry name" value="Nucleotide-diphossugar_trans"/>
</dbReference>
<evidence type="ECO:0000256" key="6">
    <source>
        <dbReference type="SAM" id="Phobius"/>
    </source>
</evidence>
<comment type="caution">
    <text evidence="8">The sequence shown here is derived from an EMBL/GenBank/DDBJ whole genome shotgun (WGS) entry which is preliminary data.</text>
</comment>
<evidence type="ECO:0000313" key="8">
    <source>
        <dbReference type="EMBL" id="CBI11649.1"/>
    </source>
</evidence>
<dbReference type="InterPro" id="IPR001173">
    <property type="entry name" value="Glyco_trans_2-like"/>
</dbReference>
<organism evidence="8">
    <name type="scientific">mine drainage metagenome</name>
    <dbReference type="NCBI Taxonomy" id="410659"/>
    <lineage>
        <taxon>unclassified sequences</taxon>
        <taxon>metagenomes</taxon>
        <taxon>ecological metagenomes</taxon>
    </lineage>
</organism>
<feature type="transmembrane region" description="Helical" evidence="6">
    <location>
        <begin position="6"/>
        <end position="25"/>
    </location>
</feature>
<proteinExistence type="predicted"/>
<comment type="subcellular location">
    <subcellularLocation>
        <location evidence="1">Golgi apparatus membrane</location>
        <topology evidence="1">Multi-pass membrane protein</topology>
    </subcellularLocation>
</comment>
<keyword evidence="2" id="KW-0808">Transferase</keyword>
<reference evidence="8" key="1">
    <citation type="submission" date="2009-10" db="EMBL/GenBank/DDBJ databases">
        <title>Diversity of trophic interactions inside an arsenic-rich microbial ecosystem.</title>
        <authorList>
            <person name="Bertin P.N."/>
            <person name="Heinrich-Salmeron A."/>
            <person name="Pelletier E."/>
            <person name="Goulhen-Chollet F."/>
            <person name="Arsene-Ploetze F."/>
            <person name="Gallien S."/>
            <person name="Calteau A."/>
            <person name="Vallenet D."/>
            <person name="Casiot C."/>
            <person name="Chane-Woon-Ming B."/>
            <person name="Giloteaux L."/>
            <person name="Barakat M."/>
            <person name="Bonnefoy V."/>
            <person name="Bruneel O."/>
            <person name="Chandler M."/>
            <person name="Cleiss J."/>
            <person name="Duran R."/>
            <person name="Elbaz-Poulichet F."/>
            <person name="Fonknechten N."/>
            <person name="Lauga B."/>
            <person name="Mornico D."/>
            <person name="Ortet P."/>
            <person name="Schaeffer C."/>
            <person name="Siguier P."/>
            <person name="Alexander Thil Smith A."/>
            <person name="Van Dorsselaer A."/>
            <person name="Weissenbach J."/>
            <person name="Medigue C."/>
            <person name="Le Paslier D."/>
        </authorList>
    </citation>
    <scope>NUCLEOTIDE SEQUENCE</scope>
</reference>
<dbReference type="Gene3D" id="3.90.550.10">
    <property type="entry name" value="Spore Coat Polysaccharide Biosynthesis Protein SpsA, Chain A"/>
    <property type="match status" value="1"/>
</dbReference>
<dbReference type="AlphaFoldDB" id="E6QWM6"/>
<dbReference type="PANTHER" id="PTHR32044">
    <property type="entry name" value="GLUCOMANNAN 4-BETA-MANNOSYLTRANSFERASE 9"/>
    <property type="match status" value="1"/>
</dbReference>
<keyword evidence="4 6" id="KW-1133">Transmembrane helix</keyword>
<feature type="transmembrane region" description="Helical" evidence="6">
    <location>
        <begin position="309"/>
        <end position="327"/>
    </location>
</feature>
<feature type="transmembrane region" description="Helical" evidence="6">
    <location>
        <begin position="374"/>
        <end position="393"/>
    </location>
</feature>
<evidence type="ECO:0000256" key="5">
    <source>
        <dbReference type="ARBA" id="ARBA00023136"/>
    </source>
</evidence>
<protein>
    <recommendedName>
        <fullName evidence="7">Glycosyltransferase 2-like domain-containing protein</fullName>
    </recommendedName>
</protein>
<keyword evidence="5 6" id="KW-0472">Membrane</keyword>
<dbReference type="SUPFAM" id="SSF53448">
    <property type="entry name" value="Nucleotide-diphospho-sugar transferases"/>
    <property type="match status" value="1"/>
</dbReference>
<evidence type="ECO:0000256" key="3">
    <source>
        <dbReference type="ARBA" id="ARBA00022692"/>
    </source>
</evidence>
<feature type="transmembrane region" description="Helical" evidence="6">
    <location>
        <begin position="334"/>
        <end position="354"/>
    </location>
</feature>
<evidence type="ECO:0000256" key="4">
    <source>
        <dbReference type="ARBA" id="ARBA00022989"/>
    </source>
</evidence>
<name>E6QWM6_9ZZZZ</name>
<feature type="domain" description="Glycosyltransferase 2-like" evidence="7">
    <location>
        <begin position="134"/>
        <end position="351"/>
    </location>
</feature>
<evidence type="ECO:0000259" key="7">
    <source>
        <dbReference type="Pfam" id="PF13632"/>
    </source>
</evidence>
<gene>
    <name evidence="8" type="ORF">CARN7_2486</name>
</gene>
<evidence type="ECO:0000256" key="1">
    <source>
        <dbReference type="ARBA" id="ARBA00004653"/>
    </source>
</evidence>